<sequence>MRRNSYLLIFFLLFTNINFSQSVEILGRVISKTDVENIHVINKTAKSFTVTNREGAFRITAKVNDTLQFSSIQQGVKNVIISKDIITSRTMLLQLDEQVNELEEVIVGKVLSGNLISDIKNADDDRPINFYDVGIPGYKGKIATQSERRLSEAGEFKPLMFLGLLTGGLPLNPILNGISGRTKMLKERVELEHRQELLRKIKSDLSDDFFGVNDLEEGLRTDFFYFCAEAPDFKERCSGMSDLEIFEFLKEKLQKYKKNLQLSND</sequence>
<keyword evidence="2" id="KW-1185">Reference proteome</keyword>
<dbReference type="AlphaFoldDB" id="A0A5C7GMV4"/>
<dbReference type="EMBL" id="VRKQ01000008">
    <property type="protein sequence ID" value="TXG39829.1"/>
    <property type="molecule type" value="Genomic_DNA"/>
</dbReference>
<dbReference type="OrthoDB" id="1427655at2"/>
<gene>
    <name evidence="1" type="ORF">FUA22_02310</name>
</gene>
<reference evidence="1 2" key="1">
    <citation type="submission" date="2019-08" db="EMBL/GenBank/DDBJ databases">
        <title>Seonamhaeicola sediminis sp. nov., isolated from marine sediment.</title>
        <authorList>
            <person name="Cao W.R."/>
        </authorList>
    </citation>
    <scope>NUCLEOTIDE SEQUENCE [LARGE SCALE GENOMIC DNA]</scope>
    <source>
        <strain evidence="1 2">1505</strain>
    </source>
</reference>
<protein>
    <recommendedName>
        <fullName evidence="3">Carboxypeptidase-like regulatory domain-containing protein</fullName>
    </recommendedName>
</protein>
<comment type="caution">
    <text evidence="1">The sequence shown here is derived from an EMBL/GenBank/DDBJ whole genome shotgun (WGS) entry which is preliminary data.</text>
</comment>
<dbReference type="Proteomes" id="UP000321080">
    <property type="component" value="Unassembled WGS sequence"/>
</dbReference>
<evidence type="ECO:0008006" key="3">
    <source>
        <dbReference type="Google" id="ProtNLM"/>
    </source>
</evidence>
<evidence type="ECO:0000313" key="2">
    <source>
        <dbReference type="Proteomes" id="UP000321080"/>
    </source>
</evidence>
<organism evidence="1 2">
    <name type="scientific">Seonamhaeicola maritimus</name>
    <dbReference type="NCBI Taxonomy" id="2591822"/>
    <lineage>
        <taxon>Bacteria</taxon>
        <taxon>Pseudomonadati</taxon>
        <taxon>Bacteroidota</taxon>
        <taxon>Flavobacteriia</taxon>
        <taxon>Flavobacteriales</taxon>
        <taxon>Flavobacteriaceae</taxon>
    </lineage>
</organism>
<evidence type="ECO:0000313" key="1">
    <source>
        <dbReference type="EMBL" id="TXG39829.1"/>
    </source>
</evidence>
<name>A0A5C7GMV4_9FLAO</name>
<accession>A0A5C7GMV4</accession>
<proteinExistence type="predicted"/>